<dbReference type="AlphaFoldDB" id="A0A812UA09"/>
<dbReference type="GO" id="GO:0015024">
    <property type="term" value="F:glucuronate-2-sulfatase activity"/>
    <property type="evidence" value="ECO:0007669"/>
    <property type="project" value="TreeGrafter"/>
</dbReference>
<feature type="chain" id="PRO_5032305994" evidence="1">
    <location>
        <begin position="22"/>
        <end position="560"/>
    </location>
</feature>
<dbReference type="Proteomes" id="UP000649617">
    <property type="component" value="Unassembled WGS sequence"/>
</dbReference>
<evidence type="ECO:0000313" key="3">
    <source>
        <dbReference type="EMBL" id="CAE7561775.1"/>
    </source>
</evidence>
<dbReference type="OrthoDB" id="1886626at2759"/>
<accession>A0A812UA09</accession>
<dbReference type="InterPro" id="IPR000917">
    <property type="entry name" value="Sulfatase_N"/>
</dbReference>
<comment type="caution">
    <text evidence="3">The sequence shown here is derived from an EMBL/GenBank/DDBJ whole genome shotgun (WGS) entry which is preliminary data.</text>
</comment>
<evidence type="ECO:0000259" key="2">
    <source>
        <dbReference type="Pfam" id="PF00884"/>
    </source>
</evidence>
<dbReference type="GO" id="GO:0004065">
    <property type="term" value="F:arylsulfatase activity"/>
    <property type="evidence" value="ECO:0007669"/>
    <property type="project" value="TreeGrafter"/>
</dbReference>
<proteinExistence type="predicted"/>
<dbReference type="InterPro" id="IPR017850">
    <property type="entry name" value="Alkaline_phosphatase_core_sf"/>
</dbReference>
<sequence>MTIHSVFCLFAFGLVFAGASGETQSKPHILFLMVDQMDGRLLDDHAPQFKPPLRNLRSLAAEGAYFPQAYSSSPQCVPARSSMLTGRYPSQIKVWDNFVGIANVNGSVENVDSHCIKTFSEETCHIFARSQRVNGTFIDALATSGYNITLWGKMHAGAGLHRYQGQIEAEPWGGRRSPKAAMEWTRALGLSPSQEVPKLPTKDDLPWPATGPLDYVATRNCAELLDSGLFKSATPQFLYCSLLVPHRPFWTNSTYLAEVPDLGNYSLPHWQPKSEVHPADKYASETKNLWRVDEAAPDKVAHLRKVYFSMCIEADQLLGRIIDAFRRSSSLDDAYVIMLGDHGEHATENRMLGKNSFFEAAARVPLMVAGPGIAKGQVIPDLTSLYDIYPTILDMAGISPTGDEVGESLLPLAKDHRTKKRDFVVAEYHSVFSATGTFMIRQGNLKLITYAPLMPGAATWPSQLFDLQADPWEKENIALKSPAQVQRLLGLIRQELDMEAADAAKKMFDKEMFFYYWYLATGGAQHCLKAMRRIYPTFSPADAEKLASWLGKPCPTDIIV</sequence>
<dbReference type="PANTHER" id="PTHR46615">
    <property type="entry name" value="ARYLSULFATASE K"/>
    <property type="match status" value="1"/>
</dbReference>
<dbReference type="EMBL" id="CAJNIZ010035780">
    <property type="protein sequence ID" value="CAE7561775.1"/>
    <property type="molecule type" value="Genomic_DNA"/>
</dbReference>
<protein>
    <submittedName>
        <fullName evidence="3">ARSK protein</fullName>
    </submittedName>
</protein>
<dbReference type="SUPFAM" id="SSF53649">
    <property type="entry name" value="Alkaline phosphatase-like"/>
    <property type="match status" value="1"/>
</dbReference>
<dbReference type="Pfam" id="PF00884">
    <property type="entry name" value="Sulfatase"/>
    <property type="match status" value="1"/>
</dbReference>
<keyword evidence="4" id="KW-1185">Reference proteome</keyword>
<reference evidence="3" key="1">
    <citation type="submission" date="2021-02" db="EMBL/GenBank/DDBJ databases">
        <authorList>
            <person name="Dougan E. K."/>
            <person name="Rhodes N."/>
            <person name="Thang M."/>
            <person name="Chan C."/>
        </authorList>
    </citation>
    <scope>NUCLEOTIDE SEQUENCE</scope>
</reference>
<feature type="domain" description="Sulfatase N-terminal" evidence="2">
    <location>
        <begin position="27"/>
        <end position="398"/>
    </location>
</feature>
<dbReference type="Gene3D" id="3.40.720.10">
    <property type="entry name" value="Alkaline Phosphatase, subunit A"/>
    <property type="match status" value="1"/>
</dbReference>
<feature type="signal peptide" evidence="1">
    <location>
        <begin position="1"/>
        <end position="21"/>
    </location>
</feature>
<organism evidence="3 4">
    <name type="scientific">Symbiodinium pilosum</name>
    <name type="common">Dinoflagellate</name>
    <dbReference type="NCBI Taxonomy" id="2952"/>
    <lineage>
        <taxon>Eukaryota</taxon>
        <taxon>Sar</taxon>
        <taxon>Alveolata</taxon>
        <taxon>Dinophyceae</taxon>
        <taxon>Suessiales</taxon>
        <taxon>Symbiodiniaceae</taxon>
        <taxon>Symbiodinium</taxon>
    </lineage>
</organism>
<evidence type="ECO:0000256" key="1">
    <source>
        <dbReference type="SAM" id="SignalP"/>
    </source>
</evidence>
<dbReference type="PANTHER" id="PTHR46615:SF1">
    <property type="entry name" value="ARYLSULFATASE K"/>
    <property type="match status" value="1"/>
</dbReference>
<gene>
    <name evidence="3" type="primary">ARSK</name>
    <name evidence="3" type="ORF">SPIL2461_LOCUS15025</name>
</gene>
<name>A0A812UA09_SYMPI</name>
<keyword evidence="1" id="KW-0732">Signal</keyword>
<dbReference type="InterPro" id="IPR051849">
    <property type="entry name" value="GAG-degrading_sulfatase"/>
</dbReference>
<evidence type="ECO:0000313" key="4">
    <source>
        <dbReference type="Proteomes" id="UP000649617"/>
    </source>
</evidence>